<name>A0A098EN95_9BACL</name>
<evidence type="ECO:0000313" key="10">
    <source>
        <dbReference type="Proteomes" id="UP000043699"/>
    </source>
</evidence>
<dbReference type="EMBL" id="CCXS01000001">
    <property type="protein sequence ID" value="CEG22766.1"/>
    <property type="molecule type" value="Genomic_DNA"/>
</dbReference>
<dbReference type="SUPFAM" id="SSF56176">
    <property type="entry name" value="FAD-binding/transporter-associated domain-like"/>
    <property type="match status" value="1"/>
</dbReference>
<dbReference type="InterPro" id="IPR016169">
    <property type="entry name" value="FAD-bd_PCMH_sub2"/>
</dbReference>
<evidence type="ECO:0000256" key="2">
    <source>
        <dbReference type="ARBA" id="ARBA00008000"/>
    </source>
</evidence>
<dbReference type="PANTHER" id="PTHR11748:SF111">
    <property type="entry name" value="D-LACTATE DEHYDROGENASE, MITOCHONDRIAL-RELATED"/>
    <property type="match status" value="1"/>
</dbReference>
<proteinExistence type="inferred from homology"/>
<dbReference type="AlphaFoldDB" id="A0A098EN95"/>
<evidence type="ECO:0000256" key="6">
    <source>
        <dbReference type="ARBA" id="ARBA00023002"/>
    </source>
</evidence>
<evidence type="ECO:0000259" key="8">
    <source>
        <dbReference type="PROSITE" id="PS51387"/>
    </source>
</evidence>
<dbReference type="InterPro" id="IPR016164">
    <property type="entry name" value="FAD-linked_Oxase-like_C"/>
</dbReference>
<organism evidence="9 10">
    <name type="scientific">Planococcus massiliensis</name>
    <dbReference type="NCBI Taxonomy" id="1499687"/>
    <lineage>
        <taxon>Bacteria</taxon>
        <taxon>Bacillati</taxon>
        <taxon>Bacillota</taxon>
        <taxon>Bacilli</taxon>
        <taxon>Bacillales</taxon>
        <taxon>Caryophanaceae</taxon>
        <taxon>Planococcus</taxon>
    </lineage>
</organism>
<dbReference type="GO" id="GO:0071949">
    <property type="term" value="F:FAD binding"/>
    <property type="evidence" value="ECO:0007669"/>
    <property type="project" value="InterPro"/>
</dbReference>
<dbReference type="OrthoDB" id="9767256at2"/>
<dbReference type="Pfam" id="PF02913">
    <property type="entry name" value="FAD-oxidase_C"/>
    <property type="match status" value="1"/>
</dbReference>
<keyword evidence="3" id="KW-0285">Flavoprotein</keyword>
<evidence type="ECO:0000313" key="9">
    <source>
        <dbReference type="EMBL" id="CEG22766.1"/>
    </source>
</evidence>
<dbReference type="FunFam" id="3.30.465.10:FF:000016">
    <property type="entry name" value="probable D-lactate dehydrogenase, mitochondrial"/>
    <property type="match status" value="1"/>
</dbReference>
<evidence type="ECO:0000256" key="1">
    <source>
        <dbReference type="ARBA" id="ARBA00001974"/>
    </source>
</evidence>
<dbReference type="Pfam" id="PF01565">
    <property type="entry name" value="FAD_binding_4"/>
    <property type="match status" value="1"/>
</dbReference>
<dbReference type="PROSITE" id="PS51387">
    <property type="entry name" value="FAD_PCMH"/>
    <property type="match status" value="1"/>
</dbReference>
<accession>A0A098EN95</accession>
<evidence type="ECO:0000256" key="7">
    <source>
        <dbReference type="ARBA" id="ARBA00038897"/>
    </source>
</evidence>
<keyword evidence="5" id="KW-0809">Transit peptide</keyword>
<dbReference type="InterPro" id="IPR004113">
    <property type="entry name" value="FAD-bd_oxidored_4_C"/>
</dbReference>
<reference evidence="9 10" key="1">
    <citation type="submission" date="2014-09" db="EMBL/GenBank/DDBJ databases">
        <authorList>
            <person name="Urmite Genomes Urmite Genomes"/>
        </authorList>
    </citation>
    <scope>NUCLEOTIDE SEQUENCE [LARGE SCALE GENOMIC DNA]</scope>
    <source>
        <strain evidence="9 10">ES2</strain>
    </source>
</reference>
<dbReference type="GO" id="GO:0008720">
    <property type="term" value="F:D-lactate dehydrogenase (NAD+) activity"/>
    <property type="evidence" value="ECO:0007669"/>
    <property type="project" value="TreeGrafter"/>
</dbReference>
<dbReference type="InterPro" id="IPR016166">
    <property type="entry name" value="FAD-bd_PCMH"/>
</dbReference>
<dbReference type="InterPro" id="IPR036318">
    <property type="entry name" value="FAD-bd_PCMH-like_sf"/>
</dbReference>
<dbReference type="FunFam" id="3.30.70.2740:FF:000001">
    <property type="entry name" value="D-lactate dehydrogenase mitochondrial"/>
    <property type="match status" value="1"/>
</dbReference>
<dbReference type="InterPro" id="IPR016171">
    <property type="entry name" value="Vanillyl_alc_oxidase_C-sub2"/>
</dbReference>
<dbReference type="STRING" id="1499687.BN1080_01701"/>
<dbReference type="InterPro" id="IPR006094">
    <property type="entry name" value="Oxid_FAD_bind_N"/>
</dbReference>
<dbReference type="GO" id="GO:1903457">
    <property type="term" value="P:lactate catabolic process"/>
    <property type="evidence" value="ECO:0007669"/>
    <property type="project" value="TreeGrafter"/>
</dbReference>
<dbReference type="PANTHER" id="PTHR11748">
    <property type="entry name" value="D-LACTATE DEHYDROGENASE"/>
    <property type="match status" value="1"/>
</dbReference>
<dbReference type="RefSeq" id="WP_052651593.1">
    <property type="nucleotide sequence ID" value="NZ_CCXS01000001.1"/>
</dbReference>
<dbReference type="SUPFAM" id="SSF55103">
    <property type="entry name" value="FAD-linked oxidases, C-terminal domain"/>
    <property type="match status" value="1"/>
</dbReference>
<dbReference type="Gene3D" id="1.10.45.10">
    <property type="entry name" value="Vanillyl-alcohol Oxidase, Chain A, domain 4"/>
    <property type="match status" value="1"/>
</dbReference>
<dbReference type="FunFam" id="1.10.45.10:FF:000001">
    <property type="entry name" value="D-lactate dehydrogenase mitochondrial"/>
    <property type="match status" value="1"/>
</dbReference>
<gene>
    <name evidence="9" type="ORF">BN1080_01701</name>
</gene>
<comment type="similarity">
    <text evidence="2">Belongs to the FAD-binding oxidoreductase/transferase type 4 family.</text>
</comment>
<comment type="cofactor">
    <cofactor evidence="1">
        <name>FAD</name>
        <dbReference type="ChEBI" id="CHEBI:57692"/>
    </cofactor>
</comment>
<feature type="domain" description="FAD-binding PCMH-type" evidence="8">
    <location>
        <begin position="40"/>
        <end position="217"/>
    </location>
</feature>
<keyword evidence="10" id="KW-1185">Reference proteome</keyword>
<keyword evidence="4" id="KW-0274">FAD</keyword>
<protein>
    <recommendedName>
        <fullName evidence="7">D-lactate dehydrogenase (cytochrome)</fullName>
        <ecNumber evidence="7">1.1.2.4</ecNumber>
    </recommendedName>
</protein>
<sequence>MKLQEIERAVEALQTKLSTDQITLNETVRELHGRDESYHAQKLPDIVVFPATTKDVVNIMEISKSLHVPIIPFGLGSSLEGHVIPDNGGITIDFSQMNQVLEVLEHDFLVKVQPGVTRTQLNKELKKYGLFFPVDPGADATLGGMAATNASGTTSVKYGVMRDQVRDLEVVLADGTVIHTGNKAAKSSSGLHLNGLFTGSEGTLGCFTELTLKVYGIPEHVSAARASFPSVKDAVEAVVSILQAGIPIARVELVDEVSIRQVNLFSETDYAEKPTLFLEFHGNEAGLKQDIAFMNEIVEGHNCESIEFETDNAGRNRLWEARHNLAYAFIHGNPGKKMMVTDVCLPISELAGAVADAREKVFALGMVGGIVGHVGDGNFHVLLMMDMNDPEEVAKAQLLNEQIVLYALERGGTCTGEHGVGIGKQKYQQQEHGAALLVMERIKQALDPDNRLNPNKLIKQETRGAVQ</sequence>
<keyword evidence="6" id="KW-0560">Oxidoreductase</keyword>
<evidence type="ECO:0000256" key="4">
    <source>
        <dbReference type="ARBA" id="ARBA00022827"/>
    </source>
</evidence>
<dbReference type="EC" id="1.1.2.4" evidence="7"/>
<dbReference type="Proteomes" id="UP000043699">
    <property type="component" value="Unassembled WGS sequence"/>
</dbReference>
<dbReference type="GO" id="GO:0004458">
    <property type="term" value="F:D-lactate dehydrogenase (cytochrome) activity"/>
    <property type="evidence" value="ECO:0007669"/>
    <property type="project" value="UniProtKB-EC"/>
</dbReference>
<evidence type="ECO:0000256" key="5">
    <source>
        <dbReference type="ARBA" id="ARBA00022946"/>
    </source>
</evidence>
<dbReference type="Gene3D" id="3.30.70.2740">
    <property type="match status" value="1"/>
</dbReference>
<dbReference type="Gene3D" id="3.30.465.10">
    <property type="match status" value="1"/>
</dbReference>
<evidence type="ECO:0000256" key="3">
    <source>
        <dbReference type="ARBA" id="ARBA00022630"/>
    </source>
</evidence>